<keyword evidence="3" id="KW-1185">Reference proteome</keyword>
<dbReference type="Proteomes" id="UP000562929">
    <property type="component" value="Unassembled WGS sequence"/>
</dbReference>
<dbReference type="SMART" id="SM00829">
    <property type="entry name" value="PKS_ER"/>
    <property type="match status" value="1"/>
</dbReference>
<evidence type="ECO:0000313" key="2">
    <source>
        <dbReference type="EMBL" id="KAF4585905.1"/>
    </source>
</evidence>
<dbReference type="GO" id="GO:0016491">
    <property type="term" value="F:oxidoreductase activity"/>
    <property type="evidence" value="ECO:0007669"/>
    <property type="project" value="InterPro"/>
</dbReference>
<evidence type="ECO:0000259" key="1">
    <source>
        <dbReference type="SMART" id="SM00829"/>
    </source>
</evidence>
<sequence>MLMQGRDARSKVPDSRFNVDAYHHSFQKRKGSLAWKSSLGDYILITENVRPYLDGVSLACIKEPDKCDYCRPLADQGVELDVSACGLNFRYVLPPLPAPTPTPDVLIVGVGQALIQLCKLYDADIFCTVSNEVKKQAVVELGVRPDDVFKSRDSRSKTGLNARFVEVAIRDIVTNNRLDMKPFLDNATFSAFNLEMMMGTCRCLVACGN</sequence>
<dbReference type="EMBL" id="JAACLJ010000005">
    <property type="protein sequence ID" value="KAF4585905.1"/>
    <property type="molecule type" value="Genomic_DNA"/>
</dbReference>
<organism evidence="2 3">
    <name type="scientific">Ophiocordyceps camponoti-floridani</name>
    <dbReference type="NCBI Taxonomy" id="2030778"/>
    <lineage>
        <taxon>Eukaryota</taxon>
        <taxon>Fungi</taxon>
        <taxon>Dikarya</taxon>
        <taxon>Ascomycota</taxon>
        <taxon>Pezizomycotina</taxon>
        <taxon>Sordariomycetes</taxon>
        <taxon>Hypocreomycetidae</taxon>
        <taxon>Hypocreales</taxon>
        <taxon>Ophiocordycipitaceae</taxon>
        <taxon>Ophiocordyceps</taxon>
    </lineage>
</organism>
<evidence type="ECO:0000313" key="3">
    <source>
        <dbReference type="Proteomes" id="UP000562929"/>
    </source>
</evidence>
<proteinExistence type="predicted"/>
<feature type="domain" description="Enoyl reductase (ER)" evidence="1">
    <location>
        <begin position="55"/>
        <end position="206"/>
    </location>
</feature>
<dbReference type="InterPro" id="IPR036291">
    <property type="entry name" value="NAD(P)-bd_dom_sf"/>
</dbReference>
<dbReference type="Gene3D" id="3.40.50.720">
    <property type="entry name" value="NAD(P)-binding Rossmann-like Domain"/>
    <property type="match status" value="1"/>
</dbReference>
<comment type="caution">
    <text evidence="2">The sequence shown here is derived from an EMBL/GenBank/DDBJ whole genome shotgun (WGS) entry which is preliminary data.</text>
</comment>
<name>A0A8H4Q589_9HYPO</name>
<protein>
    <submittedName>
        <fullName evidence="2">Polyketide synthase</fullName>
    </submittedName>
</protein>
<dbReference type="OrthoDB" id="329835at2759"/>
<accession>A0A8H4Q589</accession>
<dbReference type="SUPFAM" id="SSF51735">
    <property type="entry name" value="NAD(P)-binding Rossmann-fold domains"/>
    <property type="match status" value="1"/>
</dbReference>
<reference evidence="2 3" key="1">
    <citation type="journal article" date="2020" name="G3 (Bethesda)">
        <title>Genetic Underpinnings of Host Manipulation by Ophiocordyceps as Revealed by Comparative Transcriptomics.</title>
        <authorList>
            <person name="Will I."/>
            <person name="Das B."/>
            <person name="Trinh T."/>
            <person name="Brachmann A."/>
            <person name="Ohm R.A."/>
            <person name="de Bekker C."/>
        </authorList>
    </citation>
    <scope>NUCLEOTIDE SEQUENCE [LARGE SCALE GENOMIC DNA]</scope>
    <source>
        <strain evidence="2 3">EC05</strain>
    </source>
</reference>
<gene>
    <name evidence="2" type="ORF">GQ602_005210</name>
</gene>
<dbReference type="InterPro" id="IPR020843">
    <property type="entry name" value="ER"/>
</dbReference>
<dbReference type="AlphaFoldDB" id="A0A8H4Q589"/>